<name>A0A428MK39_9BACT</name>
<dbReference type="AlphaFoldDB" id="A0A428MK39"/>
<dbReference type="EMBL" id="RSDW01000001">
    <property type="protein sequence ID" value="RSL17236.1"/>
    <property type="molecule type" value="Genomic_DNA"/>
</dbReference>
<gene>
    <name evidence="1" type="ORF">EDE15_2766</name>
</gene>
<sequence length="50" mass="5572">MDGARRFEQNAGILRSALQLAQGQGKDEGRFKERGLTVGCVFDYGHGFRQ</sequence>
<organism evidence="1 2">
    <name type="scientific">Edaphobacter aggregans</name>
    <dbReference type="NCBI Taxonomy" id="570835"/>
    <lineage>
        <taxon>Bacteria</taxon>
        <taxon>Pseudomonadati</taxon>
        <taxon>Acidobacteriota</taxon>
        <taxon>Terriglobia</taxon>
        <taxon>Terriglobales</taxon>
        <taxon>Acidobacteriaceae</taxon>
        <taxon>Edaphobacter</taxon>
    </lineage>
</organism>
<proteinExistence type="predicted"/>
<comment type="caution">
    <text evidence="1">The sequence shown here is derived from an EMBL/GenBank/DDBJ whole genome shotgun (WGS) entry which is preliminary data.</text>
</comment>
<reference evidence="1 2" key="1">
    <citation type="submission" date="2018-12" db="EMBL/GenBank/DDBJ databases">
        <title>Sequencing of bacterial isolates from soil warming experiment in Harvard Forest, Massachusetts, USA.</title>
        <authorList>
            <person name="Deangelis K."/>
        </authorList>
    </citation>
    <scope>NUCLEOTIDE SEQUENCE [LARGE SCALE GENOMIC DNA]</scope>
    <source>
        <strain evidence="1 2">EB153</strain>
    </source>
</reference>
<evidence type="ECO:0000313" key="2">
    <source>
        <dbReference type="Proteomes" id="UP000269669"/>
    </source>
</evidence>
<accession>A0A428MK39</accession>
<protein>
    <submittedName>
        <fullName evidence="1">Uncharacterized protein</fullName>
    </submittedName>
</protein>
<keyword evidence="2" id="KW-1185">Reference proteome</keyword>
<dbReference type="Proteomes" id="UP000269669">
    <property type="component" value="Unassembled WGS sequence"/>
</dbReference>
<evidence type="ECO:0000313" key="1">
    <source>
        <dbReference type="EMBL" id="RSL17236.1"/>
    </source>
</evidence>